<dbReference type="AlphaFoldDB" id="A0AAV7UEQ6"/>
<organism evidence="1 2">
    <name type="scientific">Pleurodeles waltl</name>
    <name type="common">Iberian ribbed newt</name>
    <dbReference type="NCBI Taxonomy" id="8319"/>
    <lineage>
        <taxon>Eukaryota</taxon>
        <taxon>Metazoa</taxon>
        <taxon>Chordata</taxon>
        <taxon>Craniata</taxon>
        <taxon>Vertebrata</taxon>
        <taxon>Euteleostomi</taxon>
        <taxon>Amphibia</taxon>
        <taxon>Batrachia</taxon>
        <taxon>Caudata</taxon>
        <taxon>Salamandroidea</taxon>
        <taxon>Salamandridae</taxon>
        <taxon>Pleurodelinae</taxon>
        <taxon>Pleurodeles</taxon>
    </lineage>
</organism>
<comment type="caution">
    <text evidence="1">The sequence shown here is derived from an EMBL/GenBank/DDBJ whole genome shotgun (WGS) entry which is preliminary data.</text>
</comment>
<keyword evidence="2" id="KW-1185">Reference proteome</keyword>
<evidence type="ECO:0000313" key="2">
    <source>
        <dbReference type="Proteomes" id="UP001066276"/>
    </source>
</evidence>
<accession>A0AAV7UEQ6</accession>
<sequence length="86" mass="9527">MPVCIEKKQGLQVQDTEASGKTLLVTAEKAVTRGSWYGNDVQRRSVPLRHEFPQGCRQSVPLLQIEVTVALAVTASNKRPVNKRVL</sequence>
<evidence type="ECO:0000313" key="1">
    <source>
        <dbReference type="EMBL" id="KAJ1187428.1"/>
    </source>
</evidence>
<name>A0AAV7UEQ6_PLEWA</name>
<dbReference type="Proteomes" id="UP001066276">
    <property type="component" value="Chromosome 3_1"/>
</dbReference>
<dbReference type="EMBL" id="JANPWB010000005">
    <property type="protein sequence ID" value="KAJ1187428.1"/>
    <property type="molecule type" value="Genomic_DNA"/>
</dbReference>
<gene>
    <name evidence="1" type="ORF">NDU88_004204</name>
</gene>
<reference evidence="1" key="1">
    <citation type="journal article" date="2022" name="bioRxiv">
        <title>Sequencing and chromosome-scale assembly of the giantPleurodeles waltlgenome.</title>
        <authorList>
            <person name="Brown T."/>
            <person name="Elewa A."/>
            <person name="Iarovenko S."/>
            <person name="Subramanian E."/>
            <person name="Araus A.J."/>
            <person name="Petzold A."/>
            <person name="Susuki M."/>
            <person name="Suzuki K.-i.T."/>
            <person name="Hayashi T."/>
            <person name="Toyoda A."/>
            <person name="Oliveira C."/>
            <person name="Osipova E."/>
            <person name="Leigh N.D."/>
            <person name="Simon A."/>
            <person name="Yun M.H."/>
        </authorList>
    </citation>
    <scope>NUCLEOTIDE SEQUENCE</scope>
    <source>
        <strain evidence="1">20211129_DDA</strain>
        <tissue evidence="1">Liver</tissue>
    </source>
</reference>
<protein>
    <submittedName>
        <fullName evidence="1">Uncharacterized protein</fullName>
    </submittedName>
</protein>
<proteinExistence type="predicted"/>